<dbReference type="Proteomes" id="UP000286576">
    <property type="component" value="Unassembled WGS sequence"/>
</dbReference>
<evidence type="ECO:0000313" key="3">
    <source>
        <dbReference type="Proteomes" id="UP000286576"/>
    </source>
</evidence>
<comment type="caution">
    <text evidence="2">The sequence shown here is derived from an EMBL/GenBank/DDBJ whole genome shotgun (WGS) entry which is preliminary data.</text>
</comment>
<keyword evidence="1" id="KW-0732">Signal</keyword>
<dbReference type="RefSeq" id="WP_119585389.1">
    <property type="nucleotide sequence ID" value="NZ_CAWODQ010000012.1"/>
</dbReference>
<accession>A0A418NUT2</accession>
<evidence type="ECO:0000313" key="2">
    <source>
        <dbReference type="EMBL" id="RIV87704.1"/>
    </source>
</evidence>
<organism evidence="2 3">
    <name type="scientific">Aurantiacibacter zhengii</name>
    <dbReference type="NCBI Taxonomy" id="2307003"/>
    <lineage>
        <taxon>Bacteria</taxon>
        <taxon>Pseudomonadati</taxon>
        <taxon>Pseudomonadota</taxon>
        <taxon>Alphaproteobacteria</taxon>
        <taxon>Sphingomonadales</taxon>
        <taxon>Erythrobacteraceae</taxon>
        <taxon>Aurantiacibacter</taxon>
    </lineage>
</organism>
<protein>
    <recommendedName>
        <fullName evidence="4">Sel1 repeat family protein</fullName>
    </recommendedName>
</protein>
<sequence length="199" mass="21243">MKKFSMLGLLVLSPGCVATAQDAPVEEPHAVAPAIPAEQVAEALASGHRAFASNGSAQELADTAVQLQNLGARPAEDDEDNRATIWLSAARERGLAGETPPFRGRLLGPAYRSGMLAPGEVSETSQLFLAGEQAEVVAIPVERTDLQLEIVEGEGERNCTPPATAARSVCRWIPIFTSRYSIRVRNAGDRASEFYLVTN</sequence>
<feature type="chain" id="PRO_5019390342" description="Sel1 repeat family protein" evidence="1">
    <location>
        <begin position="21"/>
        <end position="199"/>
    </location>
</feature>
<dbReference type="EMBL" id="QXFL01000002">
    <property type="protein sequence ID" value="RIV87704.1"/>
    <property type="molecule type" value="Genomic_DNA"/>
</dbReference>
<reference evidence="2 3" key="1">
    <citation type="submission" date="2018-08" db="EMBL/GenBank/DDBJ databases">
        <title>Erythrobacter zhengii sp.nov., a bacterium isolated from deep-sea sediment.</title>
        <authorList>
            <person name="Fang C."/>
            <person name="Wu Y.-H."/>
            <person name="Sun C."/>
            <person name="Wang H."/>
            <person name="Cheng H."/>
            <person name="Meng F.-X."/>
            <person name="Wang C.-S."/>
            <person name="Xu X.-W."/>
        </authorList>
    </citation>
    <scope>NUCLEOTIDE SEQUENCE [LARGE SCALE GENOMIC DNA]</scope>
    <source>
        <strain evidence="2 3">V18</strain>
    </source>
</reference>
<dbReference type="OrthoDB" id="7452692at2"/>
<evidence type="ECO:0008006" key="4">
    <source>
        <dbReference type="Google" id="ProtNLM"/>
    </source>
</evidence>
<evidence type="ECO:0000256" key="1">
    <source>
        <dbReference type="SAM" id="SignalP"/>
    </source>
</evidence>
<keyword evidence="3" id="KW-1185">Reference proteome</keyword>
<feature type="signal peptide" evidence="1">
    <location>
        <begin position="1"/>
        <end position="20"/>
    </location>
</feature>
<gene>
    <name evidence="2" type="ORF">D2V07_05030</name>
</gene>
<name>A0A418NUT2_9SPHN</name>
<dbReference type="AlphaFoldDB" id="A0A418NUT2"/>
<proteinExistence type="predicted"/>